<dbReference type="AlphaFoldDB" id="A0AAJ0XBJ4"/>
<dbReference type="EMBL" id="NRSJ01000053">
    <property type="protein sequence ID" value="MBK1706836.1"/>
    <property type="molecule type" value="Genomic_DNA"/>
</dbReference>
<evidence type="ECO:0000256" key="1">
    <source>
        <dbReference type="SAM" id="MobiDB-lite"/>
    </source>
</evidence>
<protein>
    <submittedName>
        <fullName evidence="2">Uncharacterized protein</fullName>
    </submittedName>
</protein>
<evidence type="ECO:0000313" key="3">
    <source>
        <dbReference type="Proteomes" id="UP001296776"/>
    </source>
</evidence>
<keyword evidence="3" id="KW-1185">Reference proteome</keyword>
<name>A0AAJ0XBJ4_9GAMM</name>
<organism evidence="2 3">
    <name type="scientific">Halochromatium glycolicum</name>
    <dbReference type="NCBI Taxonomy" id="85075"/>
    <lineage>
        <taxon>Bacteria</taxon>
        <taxon>Pseudomonadati</taxon>
        <taxon>Pseudomonadota</taxon>
        <taxon>Gammaproteobacteria</taxon>
        <taxon>Chromatiales</taxon>
        <taxon>Chromatiaceae</taxon>
        <taxon>Halochromatium</taxon>
    </lineage>
</organism>
<reference evidence="2" key="2">
    <citation type="journal article" date="2020" name="Microorganisms">
        <title>Osmotic Adaptation and Compatible Solute Biosynthesis of Phototrophic Bacteria as Revealed from Genome Analyses.</title>
        <authorList>
            <person name="Imhoff J.F."/>
            <person name="Rahn T."/>
            <person name="Kunzel S."/>
            <person name="Keller A."/>
            <person name="Neulinger S.C."/>
        </authorList>
    </citation>
    <scope>NUCLEOTIDE SEQUENCE</scope>
    <source>
        <strain evidence="2">DSM 11080</strain>
    </source>
</reference>
<feature type="region of interest" description="Disordered" evidence="1">
    <location>
        <begin position="1"/>
        <end position="26"/>
    </location>
</feature>
<reference evidence="2" key="1">
    <citation type="submission" date="2017-08" db="EMBL/GenBank/DDBJ databases">
        <authorList>
            <person name="Imhoff J.F."/>
            <person name="Rahn T."/>
            <person name="Kuenzel S."/>
            <person name="Neulinger S.C."/>
        </authorList>
    </citation>
    <scope>NUCLEOTIDE SEQUENCE</scope>
    <source>
        <strain evidence="2">DSM 11080</strain>
    </source>
</reference>
<comment type="caution">
    <text evidence="2">The sequence shown here is derived from an EMBL/GenBank/DDBJ whole genome shotgun (WGS) entry which is preliminary data.</text>
</comment>
<gene>
    <name evidence="2" type="ORF">CKO40_20405</name>
</gene>
<sequence>MLSTDRCNQGGRAEQPPQIRHVLSNRALHRSDPTTRLLDRGKTRLCLGCLIVAVLPEAFACSDLRGGP</sequence>
<evidence type="ECO:0000313" key="2">
    <source>
        <dbReference type="EMBL" id="MBK1706836.1"/>
    </source>
</evidence>
<dbReference type="Proteomes" id="UP001296776">
    <property type="component" value="Unassembled WGS sequence"/>
</dbReference>
<accession>A0AAJ0XBJ4</accession>
<proteinExistence type="predicted"/>